<evidence type="ECO:0000256" key="7">
    <source>
        <dbReference type="ARBA" id="ARBA00022777"/>
    </source>
</evidence>
<evidence type="ECO:0000256" key="15">
    <source>
        <dbReference type="SAM" id="Phobius"/>
    </source>
</evidence>
<evidence type="ECO:0000313" key="18">
    <source>
        <dbReference type="EMBL" id="CAG9101413.1"/>
    </source>
</evidence>
<dbReference type="EMBL" id="CAJHNJ030000006">
    <property type="protein sequence ID" value="CAG9101413.1"/>
    <property type="molecule type" value="Genomic_DNA"/>
</dbReference>
<dbReference type="InterPro" id="IPR000494">
    <property type="entry name" value="Rcpt_L-dom"/>
</dbReference>
<keyword evidence="16" id="KW-0732">Signal</keyword>
<feature type="domain" description="Fibronectin type-III" evidence="17">
    <location>
        <begin position="627"/>
        <end position="793"/>
    </location>
</feature>
<dbReference type="Gene3D" id="3.80.20.20">
    <property type="entry name" value="Receptor L-domain"/>
    <property type="match status" value="3"/>
</dbReference>
<dbReference type="InterPro" id="IPR003961">
    <property type="entry name" value="FN3_dom"/>
</dbReference>
<feature type="signal peptide" evidence="16">
    <location>
        <begin position="1"/>
        <end position="28"/>
    </location>
</feature>
<evidence type="ECO:0000256" key="14">
    <source>
        <dbReference type="ARBA" id="ARBA00051243"/>
    </source>
</evidence>
<keyword evidence="13" id="KW-0325">Glycoprotein</keyword>
<keyword evidence="5 15" id="KW-0812">Transmembrane</keyword>
<keyword evidence="11" id="KW-0829">Tyrosine-protein kinase</keyword>
<organism evidence="18 19">
    <name type="scientific">Plutella xylostella</name>
    <name type="common">Diamondback moth</name>
    <name type="synonym">Plutella maculipennis</name>
    <dbReference type="NCBI Taxonomy" id="51655"/>
    <lineage>
        <taxon>Eukaryota</taxon>
        <taxon>Metazoa</taxon>
        <taxon>Ecdysozoa</taxon>
        <taxon>Arthropoda</taxon>
        <taxon>Hexapoda</taxon>
        <taxon>Insecta</taxon>
        <taxon>Pterygota</taxon>
        <taxon>Neoptera</taxon>
        <taxon>Endopterygota</taxon>
        <taxon>Lepidoptera</taxon>
        <taxon>Glossata</taxon>
        <taxon>Ditrysia</taxon>
        <taxon>Yponomeutoidea</taxon>
        <taxon>Plutellidae</taxon>
        <taxon>Plutella</taxon>
    </lineage>
</organism>
<comment type="subcellular location">
    <subcellularLocation>
        <location evidence="1">Membrane</location>
        <topology evidence="1">Single-pass type I membrane protein</topology>
    </subcellularLocation>
</comment>
<comment type="catalytic activity">
    <reaction evidence="14">
        <text>L-tyrosyl-[protein] + ATP = O-phospho-L-tyrosyl-[protein] + ADP + H(+)</text>
        <dbReference type="Rhea" id="RHEA:10596"/>
        <dbReference type="Rhea" id="RHEA-COMP:10136"/>
        <dbReference type="Rhea" id="RHEA-COMP:20101"/>
        <dbReference type="ChEBI" id="CHEBI:15378"/>
        <dbReference type="ChEBI" id="CHEBI:30616"/>
        <dbReference type="ChEBI" id="CHEBI:46858"/>
        <dbReference type="ChEBI" id="CHEBI:61978"/>
        <dbReference type="ChEBI" id="CHEBI:456216"/>
        <dbReference type="EC" id="2.7.10.1"/>
    </reaction>
</comment>
<evidence type="ECO:0000256" key="12">
    <source>
        <dbReference type="ARBA" id="ARBA00023170"/>
    </source>
</evidence>
<keyword evidence="6" id="KW-0547">Nucleotide-binding</keyword>
<dbReference type="SUPFAM" id="SSF49265">
    <property type="entry name" value="Fibronectin type III"/>
    <property type="match status" value="2"/>
</dbReference>
<dbReference type="SUPFAM" id="SSF57184">
    <property type="entry name" value="Growth factor receptor domain"/>
    <property type="match status" value="1"/>
</dbReference>
<dbReference type="Pfam" id="PF01030">
    <property type="entry name" value="Recep_L_domain"/>
    <property type="match status" value="2"/>
</dbReference>
<dbReference type="InterPro" id="IPR013783">
    <property type="entry name" value="Ig-like_fold"/>
</dbReference>
<keyword evidence="3" id="KW-0597">Phosphoprotein</keyword>
<evidence type="ECO:0000259" key="17">
    <source>
        <dbReference type="SMART" id="SM00060"/>
    </source>
</evidence>
<comment type="caution">
    <text evidence="18">The sequence shown here is derived from an EMBL/GenBank/DDBJ whole genome shotgun (WGS) entry which is preliminary data.</text>
</comment>
<keyword evidence="8" id="KW-0067">ATP-binding</keyword>
<dbReference type="EC" id="2.7.10.1" evidence="2"/>
<evidence type="ECO:0000256" key="9">
    <source>
        <dbReference type="ARBA" id="ARBA00022989"/>
    </source>
</evidence>
<evidence type="ECO:0000256" key="16">
    <source>
        <dbReference type="SAM" id="SignalP"/>
    </source>
</evidence>
<accession>A0A8S4DPL4</accession>
<feature type="transmembrane region" description="Helical" evidence="15">
    <location>
        <begin position="910"/>
        <end position="932"/>
    </location>
</feature>
<evidence type="ECO:0000256" key="10">
    <source>
        <dbReference type="ARBA" id="ARBA00023136"/>
    </source>
</evidence>
<evidence type="ECO:0000256" key="13">
    <source>
        <dbReference type="ARBA" id="ARBA00023180"/>
    </source>
</evidence>
<feature type="domain" description="Fibronectin type-III" evidence="17">
    <location>
        <begin position="804"/>
        <end position="894"/>
    </location>
</feature>
<proteinExistence type="predicted"/>
<feature type="domain" description="Fibronectin type-III" evidence="17">
    <location>
        <begin position="515"/>
        <end position="607"/>
    </location>
</feature>
<dbReference type="InterPro" id="IPR006211">
    <property type="entry name" value="Furin-like_Cys-rich_dom"/>
</dbReference>
<dbReference type="SMART" id="SM00060">
    <property type="entry name" value="FN3"/>
    <property type="match status" value="3"/>
</dbReference>
<sequence length="981" mass="110367">MDTQALFKQNSLLITWSIFLLTLTCSLSQRLGIDFYHPSEVCRGQYISSVEALHGLRGCTVIVGNLKILLLERQRPEDYSGISFPQLREVCRGQYISSVEALHGLRGCTVIVGNLKILLLERQRPEDYSGISFPQLREITGYMLVYRVSGLESLGQLFPNLARIRGDEVYGDFALIVYDLQDLAQIGLHSLIKIDRGGVIVGGGPMTCYVDTVDWQAIAPKARHVLLPNGRQTRCNVSCRCTLRADTDHCWNNRRCQRYITGPDKEQCHEQCFGCRRTNPSDCSVCRHYTHQRLCVSACPRHTLILEANKYCVSYQECMNLRGWPWDGRCVFKCPVDFKKVKLDDQFTCLPCPNCPNTCRSQNVITLRDIALAEKCKFINGSLTIHLRTLQKDSGGIEELRLYLGRIEEVSDFIYIYGTNSIISLDFLYSLKRIGGRVLKDKKYSLVIDDMDNLQSLFTANVTKNLRVDSGTLKVLRNPMLCVSEINKLKKKFPVEPLEIDIPPGMNGNSAGGCNETDVGLTIQVINETSALVKFTQVDDHSLHYSILYVRVSPTAQTIVVPESCSELEWFAIYAEHNGNHTRTIELNSLKPASTYAICIETESYDSNKKVLSRSPIANFSTPVGKPAPPFVTELVAYSSDAAVIRWVDHKDYKRHITHYELDVRLIEISDEDAQVRNHCADTSVEDDNDGESRHAIVLKPPAEYDDRCESMCGVLSSVTKGAMLEEDFDLCGDTNDCDFEEDIVRYNSTLGPHVKTLALDIGGNKTDYQVGGLAPYRDYRFRLRACTSTHCSRTSRSVIRTFPSADADYASIDSAAVDENSQIYVKWQRPVISNGPVLAYSVQVFPDRKYSEIGNLMPQAWCVGPDRLEALVRSVETHKYKVRVCTVSLASSTCTDWVSVVKAAKAGSWWWSGIIVGVLLCVVSSVAARLYRPRARYSDHMMLLDATSEFRNESEPPAIMMTDFASIYSIPLTQTYLFEE</sequence>
<dbReference type="InterPro" id="IPR006212">
    <property type="entry name" value="Furin_repeat"/>
</dbReference>
<gene>
    <name evidence="18" type="ORF">PLXY2_LOCUS2409</name>
</gene>
<evidence type="ECO:0000256" key="8">
    <source>
        <dbReference type="ARBA" id="ARBA00022840"/>
    </source>
</evidence>
<dbReference type="CDD" id="cd00063">
    <property type="entry name" value="FN3"/>
    <property type="match status" value="1"/>
</dbReference>
<dbReference type="CDD" id="cd00064">
    <property type="entry name" value="FU"/>
    <property type="match status" value="1"/>
</dbReference>
<keyword evidence="10 15" id="KW-0472">Membrane</keyword>
<evidence type="ECO:0000256" key="5">
    <source>
        <dbReference type="ARBA" id="ARBA00022692"/>
    </source>
</evidence>
<evidence type="ECO:0000256" key="1">
    <source>
        <dbReference type="ARBA" id="ARBA00004479"/>
    </source>
</evidence>
<keyword evidence="9 15" id="KW-1133">Transmembrane helix</keyword>
<dbReference type="Pfam" id="PF00757">
    <property type="entry name" value="Furin-like"/>
    <property type="match status" value="1"/>
</dbReference>
<dbReference type="InterPro" id="IPR036941">
    <property type="entry name" value="Rcpt_L-dom_sf"/>
</dbReference>
<name>A0A8S4DPL4_PLUXY</name>
<dbReference type="SUPFAM" id="SSF52058">
    <property type="entry name" value="L domain-like"/>
    <property type="match status" value="3"/>
</dbReference>
<keyword evidence="4" id="KW-0808">Transferase</keyword>
<dbReference type="GO" id="GO:0005524">
    <property type="term" value="F:ATP binding"/>
    <property type="evidence" value="ECO:0007669"/>
    <property type="project" value="UniProtKB-KW"/>
</dbReference>
<evidence type="ECO:0000256" key="6">
    <source>
        <dbReference type="ARBA" id="ARBA00022741"/>
    </source>
</evidence>
<keyword evidence="12" id="KW-0675">Receptor</keyword>
<evidence type="ECO:0000256" key="4">
    <source>
        <dbReference type="ARBA" id="ARBA00022679"/>
    </source>
</evidence>
<dbReference type="InterPro" id="IPR036116">
    <property type="entry name" value="FN3_sf"/>
</dbReference>
<dbReference type="InterPro" id="IPR009030">
    <property type="entry name" value="Growth_fac_rcpt_cys_sf"/>
</dbReference>
<feature type="chain" id="PRO_5035790084" description="receptor protein-tyrosine kinase" evidence="16">
    <location>
        <begin position="29"/>
        <end position="981"/>
    </location>
</feature>
<dbReference type="Gene3D" id="2.60.40.10">
    <property type="entry name" value="Immunoglobulins"/>
    <property type="match status" value="3"/>
</dbReference>
<dbReference type="AlphaFoldDB" id="A0A8S4DPL4"/>
<protein>
    <recommendedName>
        <fullName evidence="2">receptor protein-tyrosine kinase</fullName>
        <ecNumber evidence="2">2.7.10.1</ecNumber>
    </recommendedName>
</protein>
<reference evidence="18" key="1">
    <citation type="submission" date="2020-11" db="EMBL/GenBank/DDBJ databases">
        <authorList>
            <person name="Whiteford S."/>
        </authorList>
    </citation>
    <scope>NUCLEOTIDE SEQUENCE</scope>
</reference>
<dbReference type="GO" id="GO:0004714">
    <property type="term" value="F:transmembrane receptor protein tyrosine kinase activity"/>
    <property type="evidence" value="ECO:0007669"/>
    <property type="project" value="UniProtKB-EC"/>
</dbReference>
<dbReference type="GO" id="GO:0016020">
    <property type="term" value="C:membrane"/>
    <property type="evidence" value="ECO:0007669"/>
    <property type="project" value="UniProtKB-SubCell"/>
</dbReference>
<keyword evidence="7" id="KW-0418">Kinase</keyword>
<evidence type="ECO:0000256" key="11">
    <source>
        <dbReference type="ARBA" id="ARBA00023137"/>
    </source>
</evidence>
<evidence type="ECO:0000256" key="2">
    <source>
        <dbReference type="ARBA" id="ARBA00011902"/>
    </source>
</evidence>
<keyword evidence="19" id="KW-1185">Reference proteome</keyword>
<dbReference type="Proteomes" id="UP000653454">
    <property type="component" value="Unassembled WGS sequence"/>
</dbReference>
<evidence type="ECO:0000256" key="3">
    <source>
        <dbReference type="ARBA" id="ARBA00022553"/>
    </source>
</evidence>
<evidence type="ECO:0000313" key="19">
    <source>
        <dbReference type="Proteomes" id="UP000653454"/>
    </source>
</evidence>